<evidence type="ECO:0000256" key="1">
    <source>
        <dbReference type="SAM" id="SignalP"/>
    </source>
</evidence>
<dbReference type="PROSITE" id="PS51257">
    <property type="entry name" value="PROKAR_LIPOPROTEIN"/>
    <property type="match status" value="1"/>
</dbReference>
<dbReference type="Proteomes" id="UP000494172">
    <property type="component" value="Unassembled WGS sequence"/>
</dbReference>
<keyword evidence="1" id="KW-0732">Signal</keyword>
<dbReference type="AlphaFoldDB" id="A0A9Q9SNJ4"/>
<evidence type="ECO:0000313" key="3">
    <source>
        <dbReference type="Proteomes" id="UP000494172"/>
    </source>
</evidence>
<feature type="chain" id="PRO_5040132698" description="Lipoprotein" evidence="1">
    <location>
        <begin position="21"/>
        <end position="241"/>
    </location>
</feature>
<gene>
    <name evidence="2" type="ORF">BAR24066_05688</name>
</gene>
<dbReference type="RefSeq" id="WP_174993965.1">
    <property type="nucleotide sequence ID" value="NZ_CABVPX010000029.1"/>
</dbReference>
<dbReference type="EMBL" id="CABVPX010000029">
    <property type="protein sequence ID" value="VWC18711.1"/>
    <property type="molecule type" value="Genomic_DNA"/>
</dbReference>
<evidence type="ECO:0008006" key="4">
    <source>
        <dbReference type="Google" id="ProtNLM"/>
    </source>
</evidence>
<protein>
    <recommendedName>
        <fullName evidence="4">Lipoprotein</fullName>
    </recommendedName>
</protein>
<sequence>MNVRCVSCLASIAVSTFLTGCVSVQHKAISQDGTAALGGKTIVVSTYETPSFSAMTPGKAMFGLIGGAVMISTGNSFVRDNRIADPAVAIGNGLAKALAEKYGVVVKPAGDAKPLATDALDVLVAQYPGNDLIMDSRTINWMYTYFPNHWGTYRLVYSAKIRLIDARSKTVLAEGVCSRVPEYSADLPDYDTLTGNGGAWVKEKLRSYADACVNEFGAASLALPQFASQTNTAQPVPAAPQ</sequence>
<organism evidence="2 3">
    <name type="scientific">Burkholderia arboris</name>
    <dbReference type="NCBI Taxonomy" id="488730"/>
    <lineage>
        <taxon>Bacteria</taxon>
        <taxon>Pseudomonadati</taxon>
        <taxon>Pseudomonadota</taxon>
        <taxon>Betaproteobacteria</taxon>
        <taxon>Burkholderiales</taxon>
        <taxon>Burkholderiaceae</taxon>
        <taxon>Burkholderia</taxon>
        <taxon>Burkholderia cepacia complex</taxon>
    </lineage>
</organism>
<accession>A0A9Q9SNJ4</accession>
<comment type="caution">
    <text evidence="2">The sequence shown here is derived from an EMBL/GenBank/DDBJ whole genome shotgun (WGS) entry which is preliminary data.</text>
</comment>
<name>A0A9Q9SNJ4_9BURK</name>
<reference evidence="2 3" key="1">
    <citation type="submission" date="2019-09" db="EMBL/GenBank/DDBJ databases">
        <authorList>
            <person name="Depoorter E."/>
        </authorList>
    </citation>
    <scope>NUCLEOTIDE SEQUENCE [LARGE SCALE GENOMIC DNA]</scope>
    <source>
        <strain evidence="2">LMG 24066</strain>
    </source>
</reference>
<evidence type="ECO:0000313" key="2">
    <source>
        <dbReference type="EMBL" id="VWC18711.1"/>
    </source>
</evidence>
<feature type="signal peptide" evidence="1">
    <location>
        <begin position="1"/>
        <end position="20"/>
    </location>
</feature>
<proteinExistence type="predicted"/>